<dbReference type="KEGG" id="hyh:D3Y59_00970"/>
<dbReference type="EMBL" id="CP032317">
    <property type="protein sequence ID" value="AYA35749.1"/>
    <property type="molecule type" value="Genomic_DNA"/>
</dbReference>
<organism evidence="1 2">
    <name type="scientific">Hymenobacter oligotrophus</name>
    <dbReference type="NCBI Taxonomy" id="2319843"/>
    <lineage>
        <taxon>Bacteria</taxon>
        <taxon>Pseudomonadati</taxon>
        <taxon>Bacteroidota</taxon>
        <taxon>Cytophagia</taxon>
        <taxon>Cytophagales</taxon>
        <taxon>Hymenobacteraceae</taxon>
        <taxon>Hymenobacter</taxon>
    </lineage>
</organism>
<proteinExistence type="predicted"/>
<evidence type="ECO:0000313" key="1">
    <source>
        <dbReference type="EMBL" id="AYA35749.1"/>
    </source>
</evidence>
<keyword evidence="1" id="KW-0645">Protease</keyword>
<keyword evidence="1" id="KW-0378">Hydrolase</keyword>
<dbReference type="Pfam" id="PF13715">
    <property type="entry name" value="CarbopepD_reg_2"/>
    <property type="match status" value="1"/>
</dbReference>
<dbReference type="InterPro" id="IPR008969">
    <property type="entry name" value="CarboxyPept-like_regulatory"/>
</dbReference>
<accession>A0A3B7R325</accession>
<dbReference type="Proteomes" id="UP000262802">
    <property type="component" value="Chromosome"/>
</dbReference>
<gene>
    <name evidence="1" type="ORF">D3Y59_00970</name>
</gene>
<name>A0A3B7R325_9BACT</name>
<keyword evidence="2" id="KW-1185">Reference proteome</keyword>
<dbReference type="OrthoDB" id="1489599at2"/>
<evidence type="ECO:0000313" key="2">
    <source>
        <dbReference type="Proteomes" id="UP000262802"/>
    </source>
</evidence>
<keyword evidence="1" id="KW-0121">Carboxypeptidase</keyword>
<dbReference type="GO" id="GO:0004180">
    <property type="term" value="F:carboxypeptidase activity"/>
    <property type="evidence" value="ECO:0007669"/>
    <property type="project" value="UniProtKB-KW"/>
</dbReference>
<sequence length="513" mass="56668">MGCLIIAVRSNGEYPAGQVGGCEVAIRKREACGWAFGCFFCCAGRLVLGQSSSVRGVAVFLQSRTHVFGPTVVVASAQLVLHQPFAVLTSSHFSTAAFGRLLSRVGWLKAGALLVLWLSLGAVAPAQAQYIIRGVVVDKDTQEPLPFVSIGVKNSTKGTASNVSGEFQLNVSQLPQTLVFSEIAHVRDTVRVTSTDQPLKIALATTAITLPEVKVGSYAYQLVDRAYRRMQRNYGQKYYGQAFYRQITRIDNAPTELQEVIWNVKTNPARIEGTAIAQGRFAGKQAAMNFSNFSLYTKSFGLFDPRADSTVSLALFSPNVVKNYHVELVRVLGDDSSGVAEINFETRPEVKKYKAEGTVWIDVDTYQIKRYKFTTPNFTTTLSNPSYKVDNSKLSIDMVFQDSDEPVAPLDHMQVNLTTDLVRPNMPKAAISVESFTFFYDTTQQPANVRYARVSANENDLQAIRSVKYDPEFWANNPVVQRTPVEDEVIQSFEKAGAFGTMVTKPAKPAQRR</sequence>
<dbReference type="SUPFAM" id="SSF49464">
    <property type="entry name" value="Carboxypeptidase regulatory domain-like"/>
    <property type="match status" value="1"/>
</dbReference>
<protein>
    <submittedName>
        <fullName evidence="1">Carboxypeptidase-like regulatory domain-containing protein</fullName>
    </submittedName>
</protein>
<dbReference type="AlphaFoldDB" id="A0A3B7R325"/>
<dbReference type="Gene3D" id="2.60.40.1120">
    <property type="entry name" value="Carboxypeptidase-like, regulatory domain"/>
    <property type="match status" value="1"/>
</dbReference>
<reference evidence="1 2" key="1">
    <citation type="submission" date="2018-09" db="EMBL/GenBank/DDBJ databases">
        <title>Hymenobacter medium sp. nov., isolated from R2A medium.</title>
        <authorList>
            <person name="Yingchao G."/>
        </authorList>
    </citation>
    <scope>NUCLEOTIDE SEQUENCE [LARGE SCALE GENOMIC DNA]</scope>
    <source>
        <strain evidence="2">sh-6</strain>
    </source>
</reference>